<protein>
    <submittedName>
        <fullName evidence="2">Uncharacterized protein</fullName>
    </submittedName>
</protein>
<evidence type="ECO:0000256" key="1">
    <source>
        <dbReference type="SAM" id="MobiDB-lite"/>
    </source>
</evidence>
<evidence type="ECO:0000313" key="3">
    <source>
        <dbReference type="Proteomes" id="UP001595075"/>
    </source>
</evidence>
<reference evidence="2 3" key="1">
    <citation type="journal article" date="2024" name="Commun. Biol.">
        <title>Comparative genomic analysis of thermophilic fungi reveals convergent evolutionary adaptations and gene losses.</title>
        <authorList>
            <person name="Steindorff A.S."/>
            <person name="Aguilar-Pontes M.V."/>
            <person name="Robinson A.J."/>
            <person name="Andreopoulos B."/>
            <person name="LaButti K."/>
            <person name="Kuo A."/>
            <person name="Mondo S."/>
            <person name="Riley R."/>
            <person name="Otillar R."/>
            <person name="Haridas S."/>
            <person name="Lipzen A."/>
            <person name="Grimwood J."/>
            <person name="Schmutz J."/>
            <person name="Clum A."/>
            <person name="Reid I.D."/>
            <person name="Moisan M.C."/>
            <person name="Butler G."/>
            <person name="Nguyen T.T.M."/>
            <person name="Dewar K."/>
            <person name="Conant G."/>
            <person name="Drula E."/>
            <person name="Henrissat B."/>
            <person name="Hansel C."/>
            <person name="Singer S."/>
            <person name="Hutchinson M.I."/>
            <person name="de Vries R.P."/>
            <person name="Natvig D.O."/>
            <person name="Powell A.J."/>
            <person name="Tsang A."/>
            <person name="Grigoriev I.V."/>
        </authorList>
    </citation>
    <scope>NUCLEOTIDE SEQUENCE [LARGE SCALE GENOMIC DNA]</scope>
    <source>
        <strain evidence="2 3">CBS 494.80</strain>
    </source>
</reference>
<proteinExistence type="predicted"/>
<feature type="region of interest" description="Disordered" evidence="1">
    <location>
        <begin position="427"/>
        <end position="511"/>
    </location>
</feature>
<comment type="caution">
    <text evidence="2">The sequence shown here is derived from an EMBL/GenBank/DDBJ whole genome shotgun (WGS) entry which is preliminary data.</text>
</comment>
<evidence type="ECO:0000313" key="2">
    <source>
        <dbReference type="EMBL" id="KAL2065171.1"/>
    </source>
</evidence>
<dbReference type="EMBL" id="JAZHXI010000013">
    <property type="protein sequence ID" value="KAL2065171.1"/>
    <property type="molecule type" value="Genomic_DNA"/>
</dbReference>
<feature type="compositionally biased region" description="Polar residues" evidence="1">
    <location>
        <begin position="439"/>
        <end position="453"/>
    </location>
</feature>
<gene>
    <name evidence="2" type="ORF">VTL71DRAFT_4312</name>
</gene>
<sequence length="557" mass="62861">MSDLRGIDFNSQIKLQLIAEVLSERYEQVKGLPFFFDAYLKYEQDNVVSWLRVNELAVNQVSVRLLSLQFLHKDLVKDDASLKGKFPLRFRLKTPKACQAIADGDLKLFPVRLRHREEALLVEAALKISQPPMPSPIMIARTIRSNQPYPSHTSKELITNHLPLYNSLISQNVHIGTIFHYQQEDFKSGLPKISPVAYLNSPLPGELITRYISYAHVANSIDLPISYPSGSMKPMYSSNDLAMPYFCPEGFREPFNSKTLSVHMVDKYISANWNNFMDVLDPETGLPVDSQILSMQASNPNVVGYDWGFWNDFVTRIPQEIEVAYCNLNGFDRMQPCNTGVAMIIAYRIKLGIQHLTSHQRLLMLRAFGMGLLSYSDSFWMIDRAAAFRGSSPPPINEFYIENEYFFSVDALPLHMRFFSPASKPDWRSQVATPAAPPQSRSSQVSHSATFQISFRPPPTSHTSSEPMGALSHNHQSQSQIQSQLQQTPVAQLELQSQASGPSPSHLEAQRSQIESQYAEDLRGRFAALTPVLQSHYLTHWILTGGLPPRPPPPPSI</sequence>
<feature type="compositionally biased region" description="Low complexity" evidence="1">
    <location>
        <begin position="476"/>
        <end position="487"/>
    </location>
</feature>
<keyword evidence="3" id="KW-1185">Reference proteome</keyword>
<accession>A0ABR4C5G6</accession>
<name>A0ABR4C5G6_9HELO</name>
<feature type="compositionally biased region" description="Polar residues" evidence="1">
    <location>
        <begin position="488"/>
        <end position="503"/>
    </location>
</feature>
<organism evidence="2 3">
    <name type="scientific">Oculimacula yallundae</name>
    <dbReference type="NCBI Taxonomy" id="86028"/>
    <lineage>
        <taxon>Eukaryota</taxon>
        <taxon>Fungi</taxon>
        <taxon>Dikarya</taxon>
        <taxon>Ascomycota</taxon>
        <taxon>Pezizomycotina</taxon>
        <taxon>Leotiomycetes</taxon>
        <taxon>Helotiales</taxon>
        <taxon>Ploettnerulaceae</taxon>
        <taxon>Oculimacula</taxon>
    </lineage>
</organism>
<dbReference type="Proteomes" id="UP001595075">
    <property type="component" value="Unassembled WGS sequence"/>
</dbReference>